<gene>
    <name evidence="1" type="ORF">POM88_016409</name>
</gene>
<dbReference type="EMBL" id="JAUIZM010000004">
    <property type="protein sequence ID" value="KAK1388231.1"/>
    <property type="molecule type" value="Genomic_DNA"/>
</dbReference>
<sequence>MRIIVLQFYVAAKDQSEKKASSYFIFVRFQIGEELGDIFDYVAPSFPPRVLEPVSYSQLTKDRAAYDSDKDTEPAIQRMVVALSSDKAVWDAVMNNDVVRELRDSIVKGSVCAPCFTLNWIFTTVTDTIAWNVLPHGNICVRRSVQT</sequence>
<keyword evidence="2" id="KW-1185">Reference proteome</keyword>
<protein>
    <submittedName>
        <fullName evidence="1">Uncharacterized protein</fullName>
    </submittedName>
</protein>
<organism evidence="1 2">
    <name type="scientific">Heracleum sosnowskyi</name>
    <dbReference type="NCBI Taxonomy" id="360622"/>
    <lineage>
        <taxon>Eukaryota</taxon>
        <taxon>Viridiplantae</taxon>
        <taxon>Streptophyta</taxon>
        <taxon>Embryophyta</taxon>
        <taxon>Tracheophyta</taxon>
        <taxon>Spermatophyta</taxon>
        <taxon>Magnoliopsida</taxon>
        <taxon>eudicotyledons</taxon>
        <taxon>Gunneridae</taxon>
        <taxon>Pentapetalae</taxon>
        <taxon>asterids</taxon>
        <taxon>campanulids</taxon>
        <taxon>Apiales</taxon>
        <taxon>Apiaceae</taxon>
        <taxon>Apioideae</taxon>
        <taxon>apioid superclade</taxon>
        <taxon>Tordylieae</taxon>
        <taxon>Tordyliinae</taxon>
        <taxon>Heracleum</taxon>
    </lineage>
</organism>
<name>A0AAD8MWX0_9APIA</name>
<dbReference type="PANTHER" id="PTHR33625:SF3">
    <property type="entry name" value="OS04G0550700 PROTEIN"/>
    <property type="match status" value="1"/>
</dbReference>
<dbReference type="AlphaFoldDB" id="A0AAD8MWX0"/>
<evidence type="ECO:0000313" key="2">
    <source>
        <dbReference type="Proteomes" id="UP001237642"/>
    </source>
</evidence>
<reference evidence="1" key="2">
    <citation type="submission" date="2023-05" db="EMBL/GenBank/DDBJ databases">
        <authorList>
            <person name="Schelkunov M.I."/>
        </authorList>
    </citation>
    <scope>NUCLEOTIDE SEQUENCE</scope>
    <source>
        <strain evidence="1">Hsosn_3</strain>
        <tissue evidence="1">Leaf</tissue>
    </source>
</reference>
<evidence type="ECO:0000313" key="1">
    <source>
        <dbReference type="EMBL" id="KAK1388231.1"/>
    </source>
</evidence>
<accession>A0AAD8MWX0</accession>
<reference evidence="1" key="1">
    <citation type="submission" date="2023-02" db="EMBL/GenBank/DDBJ databases">
        <title>Genome of toxic invasive species Heracleum sosnowskyi carries increased number of genes despite the absence of recent whole-genome duplications.</title>
        <authorList>
            <person name="Schelkunov M."/>
            <person name="Shtratnikova V."/>
            <person name="Makarenko M."/>
            <person name="Klepikova A."/>
            <person name="Omelchenko D."/>
            <person name="Novikova G."/>
            <person name="Obukhova E."/>
            <person name="Bogdanov V."/>
            <person name="Penin A."/>
            <person name="Logacheva M."/>
        </authorList>
    </citation>
    <scope>NUCLEOTIDE SEQUENCE</scope>
    <source>
        <strain evidence="1">Hsosn_3</strain>
        <tissue evidence="1">Leaf</tissue>
    </source>
</reference>
<dbReference type="Proteomes" id="UP001237642">
    <property type="component" value="Unassembled WGS sequence"/>
</dbReference>
<proteinExistence type="predicted"/>
<dbReference type="PANTHER" id="PTHR33625">
    <property type="entry name" value="OS08G0179900 PROTEIN"/>
    <property type="match status" value="1"/>
</dbReference>
<comment type="caution">
    <text evidence="1">The sequence shown here is derived from an EMBL/GenBank/DDBJ whole genome shotgun (WGS) entry which is preliminary data.</text>
</comment>